<dbReference type="Proteomes" id="UP000198588">
    <property type="component" value="Unassembled WGS sequence"/>
</dbReference>
<accession>A0A1G5ZQ23</accession>
<evidence type="ECO:0000313" key="1">
    <source>
        <dbReference type="EMBL" id="SDA96596.1"/>
    </source>
</evidence>
<reference evidence="1 2" key="1">
    <citation type="submission" date="2016-10" db="EMBL/GenBank/DDBJ databases">
        <authorList>
            <person name="de Groot N.N."/>
        </authorList>
    </citation>
    <scope>NUCLEOTIDE SEQUENCE [LARGE SCALE GENOMIC DNA]</scope>
    <source>
        <strain evidence="1 2">CGMCC 1.12097</strain>
    </source>
</reference>
<evidence type="ECO:0000313" key="2">
    <source>
        <dbReference type="Proteomes" id="UP000198588"/>
    </source>
</evidence>
<proteinExistence type="predicted"/>
<dbReference type="EMBL" id="FMXM01000024">
    <property type="protein sequence ID" value="SDA96596.1"/>
    <property type="molecule type" value="Genomic_DNA"/>
</dbReference>
<organism evidence="1 2">
    <name type="scientific">Mesorhizobium qingshengii</name>
    <dbReference type="NCBI Taxonomy" id="1165689"/>
    <lineage>
        <taxon>Bacteria</taxon>
        <taxon>Pseudomonadati</taxon>
        <taxon>Pseudomonadota</taxon>
        <taxon>Alphaproteobacteria</taxon>
        <taxon>Hyphomicrobiales</taxon>
        <taxon>Phyllobacteriaceae</taxon>
        <taxon>Mesorhizobium</taxon>
    </lineage>
</organism>
<dbReference type="STRING" id="1165689.SAMN02927914_05690"/>
<gene>
    <name evidence="1" type="ORF">SAMN02927914_05690</name>
</gene>
<protein>
    <submittedName>
        <fullName evidence="1">Uncharacterized protein</fullName>
    </submittedName>
</protein>
<sequence length="76" mass="8103">MSDKRSPGMLSRLGLSATDREKVAEVTSDLIAIHVYRELQIRNDLAKVAGCSIIGNCSNGSCDIIGNCSSSSKDML</sequence>
<dbReference type="AlphaFoldDB" id="A0A1G5ZQ23"/>
<name>A0A1G5ZQ23_9HYPH</name>